<keyword evidence="4" id="KW-1185">Reference proteome</keyword>
<evidence type="ECO:0000256" key="2">
    <source>
        <dbReference type="SAM" id="SignalP"/>
    </source>
</evidence>
<evidence type="ECO:0000313" key="4">
    <source>
        <dbReference type="Proteomes" id="UP000262379"/>
    </source>
</evidence>
<feature type="chain" id="PRO_5017009752" description="DUF4148 domain-containing protein" evidence="2">
    <location>
        <begin position="25"/>
        <end position="80"/>
    </location>
</feature>
<evidence type="ECO:0000313" key="3">
    <source>
        <dbReference type="EMBL" id="RFC67800.1"/>
    </source>
</evidence>
<accession>A0A371XEY8</accession>
<feature type="compositionally biased region" description="Basic and acidic residues" evidence="1">
    <location>
        <begin position="71"/>
        <end position="80"/>
    </location>
</feature>
<name>A0A371XEY8_9HYPH</name>
<keyword evidence="2" id="KW-0732">Signal</keyword>
<protein>
    <recommendedName>
        <fullName evidence="5">DUF4148 domain-containing protein</fullName>
    </recommendedName>
</protein>
<dbReference type="AlphaFoldDB" id="A0A371XEY8"/>
<proteinExistence type="predicted"/>
<gene>
    <name evidence="3" type="ORF">DY251_09420</name>
</gene>
<evidence type="ECO:0000256" key="1">
    <source>
        <dbReference type="SAM" id="MobiDB-lite"/>
    </source>
</evidence>
<feature type="signal peptide" evidence="2">
    <location>
        <begin position="1"/>
        <end position="24"/>
    </location>
</feature>
<dbReference type="Proteomes" id="UP000262379">
    <property type="component" value="Unassembled WGS sequence"/>
</dbReference>
<evidence type="ECO:0008006" key="5">
    <source>
        <dbReference type="Google" id="ProtNLM"/>
    </source>
</evidence>
<sequence>MRSNLIKAGLAAILVSGSLGAAYAAPVTSLVEHEALIMQGVSHVEIPGKNPEYGSMMRQNAESHTMRHSPLHHESWLNNS</sequence>
<reference evidence="4" key="1">
    <citation type="submission" date="2018-08" db="EMBL/GenBank/DDBJ databases">
        <authorList>
            <person name="Im W.T."/>
        </authorList>
    </citation>
    <scope>NUCLEOTIDE SEQUENCE [LARGE SCALE GENOMIC DNA]</scope>
    <source>
        <strain evidence="4">LA-28</strain>
    </source>
</reference>
<organism evidence="3 4">
    <name type="scientific">Mesorhizobium denitrificans</name>
    <dbReference type="NCBI Taxonomy" id="2294114"/>
    <lineage>
        <taxon>Bacteria</taxon>
        <taxon>Pseudomonadati</taxon>
        <taxon>Pseudomonadota</taxon>
        <taxon>Alphaproteobacteria</taxon>
        <taxon>Hyphomicrobiales</taxon>
        <taxon>Phyllobacteriaceae</taxon>
        <taxon>Mesorhizobium</taxon>
    </lineage>
</organism>
<comment type="caution">
    <text evidence="3">The sequence shown here is derived from an EMBL/GenBank/DDBJ whole genome shotgun (WGS) entry which is preliminary data.</text>
</comment>
<feature type="region of interest" description="Disordered" evidence="1">
    <location>
        <begin position="61"/>
        <end position="80"/>
    </location>
</feature>
<dbReference type="RefSeq" id="WP_116623634.1">
    <property type="nucleotide sequence ID" value="NZ_QURN01000006.1"/>
</dbReference>
<dbReference type="EMBL" id="QURN01000006">
    <property type="protein sequence ID" value="RFC67800.1"/>
    <property type="molecule type" value="Genomic_DNA"/>
</dbReference>